<feature type="transmembrane region" description="Helical" evidence="1">
    <location>
        <begin position="149"/>
        <end position="175"/>
    </location>
</feature>
<evidence type="ECO:0000313" key="2">
    <source>
        <dbReference type="EMBL" id="MCX5615378.1"/>
    </source>
</evidence>
<feature type="transmembrane region" description="Helical" evidence="1">
    <location>
        <begin position="105"/>
        <end position="129"/>
    </location>
</feature>
<feature type="transmembrane region" description="Helical" evidence="1">
    <location>
        <begin position="57"/>
        <end position="76"/>
    </location>
</feature>
<protein>
    <submittedName>
        <fullName evidence="2">Uncharacterized protein</fullName>
    </submittedName>
</protein>
<keyword evidence="3" id="KW-1185">Reference proteome</keyword>
<gene>
    <name evidence="2" type="ORF">NQF87_00060</name>
</gene>
<organism evidence="2 3">
    <name type="scientific">Bombella dulcis</name>
    <dbReference type="NCBI Taxonomy" id="2967339"/>
    <lineage>
        <taxon>Bacteria</taxon>
        <taxon>Pseudomonadati</taxon>
        <taxon>Pseudomonadota</taxon>
        <taxon>Alphaproteobacteria</taxon>
        <taxon>Acetobacterales</taxon>
        <taxon>Acetobacteraceae</taxon>
        <taxon>Bombella</taxon>
    </lineage>
</organism>
<name>A0ABT3W9T1_9PROT</name>
<sequence>MFAFLILPVRRYFRIRNKQKNRIDKWSVFFGFVISFSAFSPNFQISGENGLTSEMGAFLAALAGFFITALAAIATFPGTKDYSLEMPLRGEGVFLGEDCLSRRQFYCILFGYLSEISIILVLLCSFLPLFIKIIPSSFLIPCFVFIGRFLFLCMVLPFFCHMLATFMLGLVFLSVRMHENSHDYKITRKK</sequence>
<keyword evidence="1" id="KW-1133">Transmembrane helix</keyword>
<dbReference type="Proteomes" id="UP001165633">
    <property type="component" value="Unassembled WGS sequence"/>
</dbReference>
<feature type="transmembrane region" description="Helical" evidence="1">
    <location>
        <begin position="26"/>
        <end position="45"/>
    </location>
</feature>
<keyword evidence="1" id="KW-0472">Membrane</keyword>
<evidence type="ECO:0000313" key="3">
    <source>
        <dbReference type="Proteomes" id="UP001165633"/>
    </source>
</evidence>
<reference evidence="2" key="1">
    <citation type="submission" date="2022-07" db="EMBL/GenBank/DDBJ databases">
        <title>Bombella genomes.</title>
        <authorList>
            <person name="Harer L."/>
            <person name="Styblova S."/>
            <person name="Ehrmann M."/>
        </authorList>
    </citation>
    <scope>NUCLEOTIDE SEQUENCE</scope>
    <source>
        <strain evidence="2">TMW 2.2559</strain>
    </source>
</reference>
<comment type="caution">
    <text evidence="2">The sequence shown here is derived from an EMBL/GenBank/DDBJ whole genome shotgun (WGS) entry which is preliminary data.</text>
</comment>
<keyword evidence="1" id="KW-0812">Transmembrane</keyword>
<accession>A0ABT3W9T1</accession>
<dbReference type="RefSeq" id="WP_266126403.1">
    <property type="nucleotide sequence ID" value="NZ_JANIDV010000001.1"/>
</dbReference>
<dbReference type="EMBL" id="JANIDV010000001">
    <property type="protein sequence ID" value="MCX5615378.1"/>
    <property type="molecule type" value="Genomic_DNA"/>
</dbReference>
<evidence type="ECO:0000256" key="1">
    <source>
        <dbReference type="SAM" id="Phobius"/>
    </source>
</evidence>
<proteinExistence type="predicted"/>